<evidence type="ECO:0000256" key="1">
    <source>
        <dbReference type="SAM" id="MobiDB-lite"/>
    </source>
</evidence>
<dbReference type="Proteomes" id="UP000094526">
    <property type="component" value="Unassembled WGS sequence"/>
</dbReference>
<gene>
    <name evidence="2" type="ORF">CLCR_09218</name>
</gene>
<feature type="region of interest" description="Disordered" evidence="1">
    <location>
        <begin position="113"/>
        <end position="146"/>
    </location>
</feature>
<keyword evidence="3" id="KW-1185">Reference proteome</keyword>
<reference evidence="3" key="1">
    <citation type="submission" date="2015-07" db="EMBL/GenBank/DDBJ databases">
        <authorList>
            <person name="Teixeira M.M."/>
            <person name="Souza R.C."/>
            <person name="Almeida L.G."/>
            <person name="Vicente V.A."/>
            <person name="de Hoog S."/>
            <person name="Bocca A.L."/>
            <person name="de Almeida S.R."/>
            <person name="Vasconcelos A.T."/>
            <person name="Felipe M.S."/>
        </authorList>
    </citation>
    <scope>NUCLEOTIDE SEQUENCE [LARGE SCALE GENOMIC DNA]</scope>
    <source>
        <strain evidence="3">KSF</strain>
    </source>
</reference>
<protein>
    <submittedName>
        <fullName evidence="2">Uncharacterized protein</fullName>
    </submittedName>
</protein>
<evidence type="ECO:0000313" key="2">
    <source>
        <dbReference type="EMBL" id="OCT51534.1"/>
    </source>
</evidence>
<dbReference type="EMBL" id="LGRB01000009">
    <property type="protein sequence ID" value="OCT51534.1"/>
    <property type="molecule type" value="Genomic_DNA"/>
</dbReference>
<evidence type="ECO:0000313" key="3">
    <source>
        <dbReference type="Proteomes" id="UP000094526"/>
    </source>
</evidence>
<dbReference type="AlphaFoldDB" id="A0A1C1CSQ2"/>
<proteinExistence type="predicted"/>
<sequence>MDPFRGHALPTPWPQTGSISFGPHDLPVVTSEPRNVGLLGGYVNYEVQGQSDMHLTSVEVAVQRLARIGINRWQMLQRSQLEYINALYLLQDADEGEVDKALTAFQSTEHARSTFPDRTSARVPSGVPSLLSDQSSQRGSVATDFSVPLDDGTGGVSAYV</sequence>
<dbReference type="VEuPathDB" id="FungiDB:CLCR_09218"/>
<name>A0A1C1CSQ2_9EURO</name>
<organism evidence="2 3">
    <name type="scientific">Cladophialophora carrionii</name>
    <dbReference type="NCBI Taxonomy" id="86049"/>
    <lineage>
        <taxon>Eukaryota</taxon>
        <taxon>Fungi</taxon>
        <taxon>Dikarya</taxon>
        <taxon>Ascomycota</taxon>
        <taxon>Pezizomycotina</taxon>
        <taxon>Eurotiomycetes</taxon>
        <taxon>Chaetothyriomycetidae</taxon>
        <taxon>Chaetothyriales</taxon>
        <taxon>Herpotrichiellaceae</taxon>
        <taxon>Cladophialophora</taxon>
    </lineage>
</organism>
<accession>A0A1C1CSQ2</accession>
<comment type="caution">
    <text evidence="2">The sequence shown here is derived from an EMBL/GenBank/DDBJ whole genome shotgun (WGS) entry which is preliminary data.</text>
</comment>
<feature type="compositionally biased region" description="Polar residues" evidence="1">
    <location>
        <begin position="131"/>
        <end position="140"/>
    </location>
</feature>